<evidence type="ECO:0000313" key="1">
    <source>
        <dbReference type="EMBL" id="QOV43703.1"/>
    </source>
</evidence>
<accession>A0A7M2T712</accession>
<protein>
    <submittedName>
        <fullName evidence="1">Uncharacterized protein</fullName>
    </submittedName>
</protein>
<proteinExistence type="predicted"/>
<dbReference type="EMBL" id="CP063374">
    <property type="protein sequence ID" value="QOV43703.1"/>
    <property type="molecule type" value="Genomic_DNA"/>
</dbReference>
<dbReference type="RefSeq" id="WP_189701408.1">
    <property type="nucleotide sequence ID" value="NZ_BMTA01000027.1"/>
</dbReference>
<evidence type="ECO:0000313" key="2">
    <source>
        <dbReference type="Proteomes" id="UP000594008"/>
    </source>
</evidence>
<organism evidence="1 2">
    <name type="scientific">Streptomyces chromofuscus</name>
    <dbReference type="NCBI Taxonomy" id="42881"/>
    <lineage>
        <taxon>Bacteria</taxon>
        <taxon>Bacillati</taxon>
        <taxon>Actinomycetota</taxon>
        <taxon>Actinomycetes</taxon>
        <taxon>Kitasatosporales</taxon>
        <taxon>Streptomycetaceae</taxon>
        <taxon>Streptomyces</taxon>
    </lineage>
</organism>
<dbReference type="Proteomes" id="UP000594008">
    <property type="component" value="Chromosome"/>
</dbReference>
<reference evidence="1 2" key="1">
    <citation type="submission" date="2020-10" db="EMBL/GenBank/DDBJ databases">
        <title>Streptomyces chromofuscus complate genome analysis.</title>
        <authorList>
            <person name="Anwar N."/>
        </authorList>
    </citation>
    <scope>NUCLEOTIDE SEQUENCE [LARGE SCALE GENOMIC DNA]</scope>
    <source>
        <strain evidence="1 2">DSM 40273</strain>
    </source>
</reference>
<keyword evidence="2" id="KW-1185">Reference proteome</keyword>
<dbReference type="KEGG" id="schf:IPT68_28980"/>
<gene>
    <name evidence="1" type="ORF">IPT68_28980</name>
</gene>
<dbReference type="AlphaFoldDB" id="A0A7M2T712"/>
<name>A0A7M2T712_STRCW</name>
<sequence length="46" mass="4767">MGFPCYSATVNYDVVLTDSERASLACLLGTGLQEEEGELSGPASAN</sequence>